<feature type="signal peptide" evidence="2">
    <location>
        <begin position="1"/>
        <end position="23"/>
    </location>
</feature>
<dbReference type="EMBL" id="LNYH01000047">
    <property type="protein sequence ID" value="KTD27522.1"/>
    <property type="molecule type" value="Genomic_DNA"/>
</dbReference>
<sequence length="204" mass="23225">MSLKKTIMLSLTGLLICSLTSCFRPPHNHFQHYPFTLYTGCCGKVTSSILRRNDRLALIKELQNQDIQFVQYGDTKTLIVPTDKYFRFNSAQINDICYPGLFNIVKLIKLYPKSTIYIAGFTDNIGSEKHKKTLSQARAEAMLTYLWAHNIPAQCLNAEGYGDKHAISNNKIIHGSAQNRRLEIQWFQDRLAQVAPPPYVGLTK</sequence>
<dbReference type="RefSeq" id="WP_058501346.1">
    <property type="nucleotide sequence ID" value="NZ_CAAAJA010000053.1"/>
</dbReference>
<dbReference type="Proteomes" id="UP000295517">
    <property type="component" value="Chromosome"/>
</dbReference>
<evidence type="ECO:0000259" key="3">
    <source>
        <dbReference type="PROSITE" id="PS51123"/>
    </source>
</evidence>
<evidence type="ECO:0000256" key="1">
    <source>
        <dbReference type="PROSITE-ProRule" id="PRU00473"/>
    </source>
</evidence>
<keyword evidence="2" id="KW-0732">Signal</keyword>
<dbReference type="PANTHER" id="PTHR30329">
    <property type="entry name" value="STATOR ELEMENT OF FLAGELLAR MOTOR COMPLEX"/>
    <property type="match status" value="1"/>
</dbReference>
<evidence type="ECO:0000313" key="7">
    <source>
        <dbReference type="Proteomes" id="UP000295517"/>
    </source>
</evidence>
<dbReference type="PROSITE" id="PS51257">
    <property type="entry name" value="PROKAR_LIPOPROTEIN"/>
    <property type="match status" value="1"/>
</dbReference>
<name>A0A0W0W5K1_9GAMM</name>
<gene>
    <name evidence="5" type="ORF">E3983_09665</name>
    <name evidence="4" type="ORF">Lisr_0981</name>
</gene>
<dbReference type="InterPro" id="IPR050330">
    <property type="entry name" value="Bact_OuterMem_StrucFunc"/>
</dbReference>
<proteinExistence type="predicted"/>
<dbReference type="GO" id="GO:0016020">
    <property type="term" value="C:membrane"/>
    <property type="evidence" value="ECO:0007669"/>
    <property type="project" value="UniProtKB-UniRule"/>
</dbReference>
<dbReference type="PROSITE" id="PS51123">
    <property type="entry name" value="OMPA_2"/>
    <property type="match status" value="1"/>
</dbReference>
<reference evidence="4 6" key="1">
    <citation type="submission" date="2015-11" db="EMBL/GenBank/DDBJ databases">
        <title>Genomic analysis of 38 Legionella species identifies large and diverse effector repertoires.</title>
        <authorList>
            <person name="Burstein D."/>
            <person name="Amaro F."/>
            <person name="Zusman T."/>
            <person name="Lifshitz Z."/>
            <person name="Cohen O."/>
            <person name="Gilbert J.A."/>
            <person name="Pupko T."/>
            <person name="Shuman H.A."/>
            <person name="Segal G."/>
        </authorList>
    </citation>
    <scope>NUCLEOTIDE SEQUENCE [LARGE SCALE GENOMIC DNA]</scope>
    <source>
        <strain evidence="4 6">Bercovier 4</strain>
    </source>
</reference>
<accession>A0A0W0W5K1</accession>
<evidence type="ECO:0000313" key="4">
    <source>
        <dbReference type="EMBL" id="KTD27522.1"/>
    </source>
</evidence>
<dbReference type="STRING" id="454.Lisr_0981"/>
<feature type="domain" description="OmpA-like" evidence="3">
    <location>
        <begin position="73"/>
        <end position="190"/>
    </location>
</feature>
<evidence type="ECO:0000256" key="2">
    <source>
        <dbReference type="SAM" id="SignalP"/>
    </source>
</evidence>
<dbReference type="Proteomes" id="UP000054761">
    <property type="component" value="Unassembled WGS sequence"/>
</dbReference>
<dbReference type="PATRIC" id="fig|454.4.peg.1054"/>
<dbReference type="SUPFAM" id="SSF103088">
    <property type="entry name" value="OmpA-like"/>
    <property type="match status" value="1"/>
</dbReference>
<dbReference type="OrthoDB" id="5652883at2"/>
<dbReference type="CDD" id="cd07185">
    <property type="entry name" value="OmpA_C-like"/>
    <property type="match status" value="1"/>
</dbReference>
<feature type="chain" id="PRO_5042680680" evidence="2">
    <location>
        <begin position="24"/>
        <end position="204"/>
    </location>
</feature>
<dbReference type="AlphaFoldDB" id="A0A0W0W5K1"/>
<keyword evidence="1" id="KW-0472">Membrane</keyword>
<evidence type="ECO:0000313" key="5">
    <source>
        <dbReference type="EMBL" id="QBR84608.1"/>
    </source>
</evidence>
<dbReference type="InterPro" id="IPR036737">
    <property type="entry name" value="OmpA-like_sf"/>
</dbReference>
<reference evidence="5 7" key="2">
    <citation type="submission" date="2019-03" db="EMBL/GenBank/DDBJ databases">
        <title>Diverse conjugative elements silence natural transformation in Legionella species.</title>
        <authorList>
            <person name="Durieux I."/>
            <person name="Ginevra C."/>
            <person name="Attaiech L."/>
            <person name="Picq K."/>
            <person name="Juan P.A."/>
            <person name="Jarraud S."/>
            <person name="Charpentier X."/>
        </authorList>
    </citation>
    <scope>NUCLEOTIDE SEQUENCE [LARGE SCALE GENOMIC DNA]</scope>
    <source>
        <strain evidence="5 7">HL-0427-4011</strain>
    </source>
</reference>
<evidence type="ECO:0000313" key="6">
    <source>
        <dbReference type="Proteomes" id="UP000054761"/>
    </source>
</evidence>
<dbReference type="Pfam" id="PF00691">
    <property type="entry name" value="OmpA"/>
    <property type="match status" value="1"/>
</dbReference>
<keyword evidence="6" id="KW-1185">Reference proteome</keyword>
<dbReference type="EMBL" id="CP038254">
    <property type="protein sequence ID" value="QBR84608.1"/>
    <property type="molecule type" value="Genomic_DNA"/>
</dbReference>
<dbReference type="InterPro" id="IPR006665">
    <property type="entry name" value="OmpA-like"/>
</dbReference>
<dbReference type="Gene3D" id="3.30.1330.60">
    <property type="entry name" value="OmpA-like domain"/>
    <property type="match status" value="1"/>
</dbReference>
<dbReference type="PANTHER" id="PTHR30329:SF21">
    <property type="entry name" value="LIPOPROTEIN YIAD-RELATED"/>
    <property type="match status" value="1"/>
</dbReference>
<protein>
    <submittedName>
        <fullName evidence="4 5">OmpA family protein</fullName>
    </submittedName>
</protein>
<organism evidence="4 6">
    <name type="scientific">Legionella israelensis</name>
    <dbReference type="NCBI Taxonomy" id="454"/>
    <lineage>
        <taxon>Bacteria</taxon>
        <taxon>Pseudomonadati</taxon>
        <taxon>Pseudomonadota</taxon>
        <taxon>Gammaproteobacteria</taxon>
        <taxon>Legionellales</taxon>
        <taxon>Legionellaceae</taxon>
        <taxon>Legionella</taxon>
    </lineage>
</organism>